<dbReference type="RefSeq" id="WP_242943091.1">
    <property type="nucleotide sequence ID" value="NZ_FOCG01000001.1"/>
</dbReference>
<dbReference type="EMBL" id="FOCG01000001">
    <property type="protein sequence ID" value="SEM70171.1"/>
    <property type="molecule type" value="Genomic_DNA"/>
</dbReference>
<dbReference type="InterPro" id="IPR036705">
    <property type="entry name" value="Ribosyl_crysJ1_sf"/>
</dbReference>
<dbReference type="SUPFAM" id="SSF101478">
    <property type="entry name" value="ADP-ribosylglycohydrolase"/>
    <property type="match status" value="1"/>
</dbReference>
<sequence>MIPNNYLEKTYAGFIGMNVGIRLGAPVEPTAWTSERIERFYGDITGYVKDFKNFAADDDANGPVFFLRALYDDAKDRELTPQHVANAWLNYAREGIGMFWWGGYGVSTEHTAYLNLKAGMPAPQSGSAATNGLIMAEQIGGQIFVDTWGLVFPGNSKKAAEYASMAASVSHDGNGIYGGAFMAACIAAAYNTSDIDELLDAGLEQIPKDCTYAKVVNAVRDFHRENPDDWRACLTYLQQNWGYDKYTGICHMIPNAGVCVLAMLYGKNFARTVEIATMCGWDTDCNAGNVGTILGVACGLEGIPEHYRKPINDGIVLSGISGYLNILDIPTYAKELVLLGYRLAGEQAPAQLENSVKQGEIHFDFELPGSTHDLRLSSNACSLRHSTLRAYSGTGSAEILFDRMSRGQKCKIYYKPFYRREDFDDERYMPVFSPTAYPGQTVSMMVYADRYTGESIILNPYVRNTSTKQDVLLGGMVIKEEGWQKISFTIPQLDGAMVDEIGLLFEANSPAKNKDFGCLYIDDFTITGKASYTIDISKQKKEFASITPFSHNHGAWEIENGMINAMCLEHAEAMTGSYYMRDIRITGKITPYTGESHLVSARVQGALRGYYGGFTENGVAIYCNNSGMKQLASCPFAWQYNKEYTVELLVIGSHITLSVDGKQLLQVEDSTHTYGMAGYAMYSLGRSGFGNLTIEEL</sequence>
<protein>
    <submittedName>
        <fullName evidence="1">ADP-ribosylglycohydrolase</fullName>
    </submittedName>
</protein>
<organism evidence="1 2">
    <name type="scientific">Hydrogenoanaerobacterium saccharovorans</name>
    <dbReference type="NCBI Taxonomy" id="474960"/>
    <lineage>
        <taxon>Bacteria</taxon>
        <taxon>Bacillati</taxon>
        <taxon>Bacillota</taxon>
        <taxon>Clostridia</taxon>
        <taxon>Eubacteriales</taxon>
        <taxon>Oscillospiraceae</taxon>
        <taxon>Hydrogenoanaerobacterium</taxon>
    </lineage>
</organism>
<dbReference type="Pfam" id="PF03747">
    <property type="entry name" value="ADP_ribosyl_GH"/>
    <property type="match status" value="1"/>
</dbReference>
<accession>A0A1H8AHS2</accession>
<dbReference type="Gene3D" id="2.60.120.560">
    <property type="entry name" value="Exo-inulinase, domain 1"/>
    <property type="match status" value="1"/>
</dbReference>
<dbReference type="AlphaFoldDB" id="A0A1H8AHS2"/>
<dbReference type="STRING" id="474960.SAMN05216180_1341"/>
<dbReference type="Proteomes" id="UP000199158">
    <property type="component" value="Unassembled WGS sequence"/>
</dbReference>
<dbReference type="GO" id="GO:0016787">
    <property type="term" value="F:hydrolase activity"/>
    <property type="evidence" value="ECO:0007669"/>
    <property type="project" value="UniProtKB-KW"/>
</dbReference>
<evidence type="ECO:0000313" key="2">
    <source>
        <dbReference type="Proteomes" id="UP000199158"/>
    </source>
</evidence>
<evidence type="ECO:0000313" key="1">
    <source>
        <dbReference type="EMBL" id="SEM70171.1"/>
    </source>
</evidence>
<proteinExistence type="predicted"/>
<dbReference type="InterPro" id="IPR005502">
    <property type="entry name" value="Ribosyl_crysJ1"/>
</dbReference>
<keyword evidence="2" id="KW-1185">Reference proteome</keyword>
<dbReference type="Gene3D" id="1.10.4080.10">
    <property type="entry name" value="ADP-ribosylation/Crystallin J1"/>
    <property type="match status" value="1"/>
</dbReference>
<gene>
    <name evidence="1" type="ORF">SAMN05216180_1341</name>
</gene>
<reference evidence="1 2" key="1">
    <citation type="submission" date="2016-10" db="EMBL/GenBank/DDBJ databases">
        <authorList>
            <person name="de Groot N.N."/>
        </authorList>
    </citation>
    <scope>NUCLEOTIDE SEQUENCE [LARGE SCALE GENOMIC DNA]</scope>
    <source>
        <strain evidence="1 2">CGMCC 1.5070</strain>
    </source>
</reference>
<dbReference type="Gene3D" id="2.60.120.260">
    <property type="entry name" value="Galactose-binding domain-like"/>
    <property type="match status" value="1"/>
</dbReference>
<keyword evidence="1" id="KW-0378">Hydrolase</keyword>
<name>A0A1H8AHS2_9FIRM</name>